<dbReference type="Proteomes" id="UP000071641">
    <property type="component" value="Unassembled WGS sequence"/>
</dbReference>
<proteinExistence type="predicted"/>
<dbReference type="STRING" id="1796497.GCE9029_01577"/>
<keyword evidence="1" id="KW-0805">Transcription regulation</keyword>
<evidence type="ECO:0000313" key="6">
    <source>
        <dbReference type="Proteomes" id="UP000071641"/>
    </source>
</evidence>
<dbReference type="SUPFAM" id="SSF46785">
    <property type="entry name" value="Winged helix' DNA-binding domain"/>
    <property type="match status" value="1"/>
</dbReference>
<evidence type="ECO:0000313" key="5">
    <source>
        <dbReference type="EMBL" id="CZF79642.1"/>
    </source>
</evidence>
<dbReference type="Gene3D" id="1.10.10.10">
    <property type="entry name" value="Winged helix-like DNA-binding domain superfamily/Winged helix DNA-binding domain"/>
    <property type="match status" value="1"/>
</dbReference>
<sequence length="155" mass="17378">MRATYNTNKLVIIVYIQSELSFLCRLVALKSAKRHHDWLEQQGVILSSEQAIAIAAVADKGEMRQGDLMGLPYLASEKSKVSRVVQGLVLEGYIDRRDDIHDRRSKILTLSEKGQMMADMMSQAESNNKLLLSSLLSNEEMSSLQNALEKIAHAM</sequence>
<dbReference type="PRINTS" id="PR00598">
    <property type="entry name" value="HTHMARR"/>
</dbReference>
<dbReference type="EMBL" id="FIZX01000001">
    <property type="protein sequence ID" value="CZF79642.1"/>
    <property type="molecule type" value="Genomic_DNA"/>
</dbReference>
<accession>A0A128EYI7</accession>
<reference evidence="6" key="1">
    <citation type="submission" date="2016-02" db="EMBL/GenBank/DDBJ databases">
        <authorList>
            <person name="Rodrigo-Torres Lidia"/>
            <person name="Arahal R.David."/>
        </authorList>
    </citation>
    <scope>NUCLEOTIDE SEQUENCE [LARGE SCALE GENOMIC DNA]</scope>
    <source>
        <strain evidence="6">CECT 9029</strain>
    </source>
</reference>
<organism evidence="5 6">
    <name type="scientific">Grimontia celer</name>
    <dbReference type="NCBI Taxonomy" id="1796497"/>
    <lineage>
        <taxon>Bacteria</taxon>
        <taxon>Pseudomonadati</taxon>
        <taxon>Pseudomonadota</taxon>
        <taxon>Gammaproteobacteria</taxon>
        <taxon>Vibrionales</taxon>
        <taxon>Vibrionaceae</taxon>
        <taxon>Grimontia</taxon>
    </lineage>
</organism>
<evidence type="ECO:0000256" key="1">
    <source>
        <dbReference type="ARBA" id="ARBA00023015"/>
    </source>
</evidence>
<feature type="domain" description="HTH marR-type" evidence="4">
    <location>
        <begin position="17"/>
        <end position="153"/>
    </location>
</feature>
<dbReference type="SMART" id="SM00347">
    <property type="entry name" value="HTH_MARR"/>
    <property type="match status" value="1"/>
</dbReference>
<evidence type="ECO:0000256" key="3">
    <source>
        <dbReference type="ARBA" id="ARBA00023163"/>
    </source>
</evidence>
<name>A0A128EYI7_9GAMM</name>
<keyword evidence="3" id="KW-0804">Transcription</keyword>
<dbReference type="GO" id="GO:0003700">
    <property type="term" value="F:DNA-binding transcription factor activity"/>
    <property type="evidence" value="ECO:0007669"/>
    <property type="project" value="InterPro"/>
</dbReference>
<dbReference type="PANTHER" id="PTHR42756:SF1">
    <property type="entry name" value="TRANSCRIPTIONAL REPRESSOR OF EMRAB OPERON"/>
    <property type="match status" value="1"/>
</dbReference>
<dbReference type="AlphaFoldDB" id="A0A128EYI7"/>
<dbReference type="PROSITE" id="PS50995">
    <property type="entry name" value="HTH_MARR_2"/>
    <property type="match status" value="1"/>
</dbReference>
<dbReference type="GO" id="GO:0003677">
    <property type="term" value="F:DNA binding"/>
    <property type="evidence" value="ECO:0007669"/>
    <property type="project" value="UniProtKB-KW"/>
</dbReference>
<gene>
    <name evidence="5" type="ORF">GCE9029_01577</name>
</gene>
<dbReference type="InterPro" id="IPR000835">
    <property type="entry name" value="HTH_MarR-typ"/>
</dbReference>
<dbReference type="InterPro" id="IPR036390">
    <property type="entry name" value="WH_DNA-bd_sf"/>
</dbReference>
<evidence type="ECO:0000256" key="2">
    <source>
        <dbReference type="ARBA" id="ARBA00023125"/>
    </source>
</evidence>
<keyword evidence="6" id="KW-1185">Reference proteome</keyword>
<dbReference type="PANTHER" id="PTHR42756">
    <property type="entry name" value="TRANSCRIPTIONAL REGULATOR, MARR"/>
    <property type="match status" value="1"/>
</dbReference>
<protein>
    <submittedName>
        <fullName evidence="5">Transcriptional repressor MprA</fullName>
    </submittedName>
</protein>
<keyword evidence="2" id="KW-0238">DNA-binding</keyword>
<dbReference type="InterPro" id="IPR036388">
    <property type="entry name" value="WH-like_DNA-bd_sf"/>
</dbReference>
<evidence type="ECO:0000259" key="4">
    <source>
        <dbReference type="PROSITE" id="PS50995"/>
    </source>
</evidence>